<feature type="compositionally biased region" description="Basic and acidic residues" evidence="16">
    <location>
        <begin position="107"/>
        <end position="122"/>
    </location>
</feature>
<feature type="transmembrane region" description="Helical" evidence="17">
    <location>
        <begin position="12"/>
        <end position="38"/>
    </location>
</feature>
<keyword evidence="5" id="KW-0004">4Fe-4S</keyword>
<dbReference type="InterPro" id="IPR013785">
    <property type="entry name" value="Aldolase_TIM"/>
</dbReference>
<dbReference type="Gene3D" id="3.40.50.360">
    <property type="match status" value="1"/>
</dbReference>
<protein>
    <recommendedName>
        <fullName evidence="14">S-adenosyl-L-methionine-dependent tRNA 4-demethylwyosine synthase</fullName>
        <ecNumber evidence="4">4.1.3.44</ecNumber>
    </recommendedName>
    <alternativeName>
        <fullName evidence="15">tRNA wybutosine-synthesizing protein 1</fullName>
    </alternativeName>
</protein>
<evidence type="ECO:0000256" key="6">
    <source>
        <dbReference type="ARBA" id="ARBA00022691"/>
    </source>
</evidence>
<evidence type="ECO:0000256" key="9">
    <source>
        <dbReference type="ARBA" id="ARBA00022741"/>
    </source>
</evidence>
<dbReference type="Gene3D" id="3.20.20.70">
    <property type="entry name" value="Aldolase class I"/>
    <property type="match status" value="1"/>
</dbReference>
<comment type="pathway">
    <text evidence="2">tRNA modification; wybutosine-tRNA(Phe) biosynthesis.</text>
</comment>
<comment type="catalytic activity">
    <reaction evidence="13">
        <text>N(1)-methylguanosine(37) in tRNA(Phe) + pyruvate + S-adenosyl-L-methionine = 4-demethylwyosine(37) in tRNA(Phe) + 5'-deoxyadenosine + L-methionine + CO2 + H2O</text>
        <dbReference type="Rhea" id="RHEA:36347"/>
        <dbReference type="Rhea" id="RHEA-COMP:10164"/>
        <dbReference type="Rhea" id="RHEA-COMP:10165"/>
        <dbReference type="ChEBI" id="CHEBI:15361"/>
        <dbReference type="ChEBI" id="CHEBI:15377"/>
        <dbReference type="ChEBI" id="CHEBI:16526"/>
        <dbReference type="ChEBI" id="CHEBI:17319"/>
        <dbReference type="ChEBI" id="CHEBI:57844"/>
        <dbReference type="ChEBI" id="CHEBI:59789"/>
        <dbReference type="ChEBI" id="CHEBI:64315"/>
        <dbReference type="ChEBI" id="CHEBI:73542"/>
        <dbReference type="EC" id="4.1.3.44"/>
    </reaction>
</comment>
<dbReference type="GO" id="GO:0102521">
    <property type="term" value="F:tRNA-4-demethylwyosine synthase activity"/>
    <property type="evidence" value="ECO:0007669"/>
    <property type="project" value="UniProtKB-EC"/>
</dbReference>
<evidence type="ECO:0000256" key="4">
    <source>
        <dbReference type="ARBA" id="ARBA00012821"/>
    </source>
</evidence>
<dbReference type="SFLD" id="SFLDG01071">
    <property type="entry name" value="tRNA_wybutosine-synthesizing"/>
    <property type="match status" value="1"/>
</dbReference>
<evidence type="ECO:0000256" key="1">
    <source>
        <dbReference type="ARBA" id="ARBA00001966"/>
    </source>
</evidence>
<dbReference type="PANTHER" id="PTHR13930:SF0">
    <property type="entry name" value="S-ADENOSYL-L-METHIONINE-DEPENDENT TRNA 4-DEMETHYLWYOSINE SYNTHASE TYW1-RELATED"/>
    <property type="match status" value="1"/>
</dbReference>
<dbReference type="SUPFAM" id="SSF102114">
    <property type="entry name" value="Radical SAM enzymes"/>
    <property type="match status" value="1"/>
</dbReference>
<comment type="caution">
    <text evidence="20">The sequence shown here is derived from an EMBL/GenBank/DDBJ whole genome shotgun (WGS) entry which is preliminary data.</text>
</comment>
<evidence type="ECO:0000256" key="15">
    <source>
        <dbReference type="ARBA" id="ARBA00077859"/>
    </source>
</evidence>
<evidence type="ECO:0000256" key="16">
    <source>
        <dbReference type="SAM" id="MobiDB-lite"/>
    </source>
</evidence>
<keyword evidence="10" id="KW-0408">Iron</keyword>
<dbReference type="GO" id="GO:0010181">
    <property type="term" value="F:FMN binding"/>
    <property type="evidence" value="ECO:0007669"/>
    <property type="project" value="InterPro"/>
</dbReference>
<keyword evidence="17" id="KW-1133">Transmembrane helix</keyword>
<evidence type="ECO:0000256" key="12">
    <source>
        <dbReference type="ARBA" id="ARBA00023239"/>
    </source>
</evidence>
<dbReference type="InterPro" id="IPR058240">
    <property type="entry name" value="rSAM_sf"/>
</dbReference>
<dbReference type="Pfam" id="PF08608">
    <property type="entry name" value="Wyosine_form"/>
    <property type="match status" value="1"/>
</dbReference>
<evidence type="ECO:0000313" key="20">
    <source>
        <dbReference type="EMBL" id="KAK5781459.1"/>
    </source>
</evidence>
<keyword evidence="17" id="KW-0472">Membrane</keyword>
<dbReference type="PROSITE" id="PS50902">
    <property type="entry name" value="FLAVODOXIN_LIKE"/>
    <property type="match status" value="1"/>
</dbReference>
<dbReference type="InterPro" id="IPR007197">
    <property type="entry name" value="rSAM"/>
</dbReference>
<evidence type="ECO:0000256" key="10">
    <source>
        <dbReference type="ARBA" id="ARBA00023004"/>
    </source>
</evidence>
<dbReference type="AlphaFoldDB" id="A0AAN7W564"/>
<keyword evidence="17" id="KW-0812">Transmembrane</keyword>
<dbReference type="GO" id="GO:0051539">
    <property type="term" value="F:4 iron, 4 sulfur cluster binding"/>
    <property type="evidence" value="ECO:0007669"/>
    <property type="project" value="UniProtKB-KW"/>
</dbReference>
<keyword evidence="7" id="KW-0819">tRNA processing</keyword>
<keyword evidence="21" id="KW-1185">Reference proteome</keyword>
<evidence type="ECO:0000256" key="8">
    <source>
        <dbReference type="ARBA" id="ARBA00022723"/>
    </source>
</evidence>
<gene>
    <name evidence="20" type="ORF">RI543_001006</name>
</gene>
<feature type="compositionally biased region" description="Polar residues" evidence="16">
    <location>
        <begin position="123"/>
        <end position="132"/>
    </location>
</feature>
<dbReference type="SFLD" id="SFLDF00284">
    <property type="entry name" value="tRNA_wybutosine-synthesizing"/>
    <property type="match status" value="1"/>
</dbReference>
<dbReference type="InterPro" id="IPR001226">
    <property type="entry name" value="Flavodoxin_CS"/>
</dbReference>
<keyword evidence="8" id="KW-0479">Metal-binding</keyword>
<evidence type="ECO:0000256" key="13">
    <source>
        <dbReference type="ARBA" id="ARBA00049466"/>
    </source>
</evidence>
<dbReference type="GO" id="GO:0009055">
    <property type="term" value="F:electron transfer activity"/>
    <property type="evidence" value="ECO:0007669"/>
    <property type="project" value="InterPro"/>
</dbReference>
<dbReference type="SFLD" id="SFLDS00029">
    <property type="entry name" value="Radical_SAM"/>
    <property type="match status" value="1"/>
</dbReference>
<dbReference type="GO" id="GO:0046872">
    <property type="term" value="F:metal ion binding"/>
    <property type="evidence" value="ECO:0007669"/>
    <property type="project" value="UniProtKB-KW"/>
</dbReference>
<reference evidence="21" key="1">
    <citation type="submission" date="2023-07" db="EMBL/GenBank/DDBJ databases">
        <title>A draft genome of Kazachstania heterogenica Y-27499.</title>
        <authorList>
            <person name="Donic C."/>
            <person name="Kralova J.S."/>
            <person name="Fidel L."/>
            <person name="Ben-Dor S."/>
            <person name="Jung S."/>
        </authorList>
    </citation>
    <scope>NUCLEOTIDE SEQUENCE [LARGE SCALE GENOMIC DNA]</scope>
    <source>
        <strain evidence="21">Y27499</strain>
    </source>
</reference>
<evidence type="ECO:0000259" key="19">
    <source>
        <dbReference type="PROSITE" id="PS51918"/>
    </source>
</evidence>
<dbReference type="SUPFAM" id="SSF52218">
    <property type="entry name" value="Flavoproteins"/>
    <property type="match status" value="1"/>
</dbReference>
<dbReference type="InterPro" id="IPR029039">
    <property type="entry name" value="Flavoprotein-like_sf"/>
</dbReference>
<dbReference type="InterPro" id="IPR013917">
    <property type="entry name" value="tRNA_wybutosine-synth"/>
</dbReference>
<evidence type="ECO:0000256" key="17">
    <source>
        <dbReference type="SAM" id="Phobius"/>
    </source>
</evidence>
<comment type="cofactor">
    <cofactor evidence="1">
        <name>[4Fe-4S] cluster</name>
        <dbReference type="ChEBI" id="CHEBI:49883"/>
    </cofactor>
</comment>
<keyword evidence="6" id="KW-0949">S-adenosyl-L-methionine</keyword>
<dbReference type="PROSITE" id="PS00201">
    <property type="entry name" value="FLAVODOXIN"/>
    <property type="match status" value="1"/>
</dbReference>
<dbReference type="EMBL" id="JAWIZZ010000035">
    <property type="protein sequence ID" value="KAK5781459.1"/>
    <property type="molecule type" value="Genomic_DNA"/>
</dbReference>
<proteinExistence type="inferred from homology"/>
<dbReference type="InterPro" id="IPR034556">
    <property type="entry name" value="tRNA_wybutosine-synthase"/>
</dbReference>
<feature type="domain" description="Flavodoxin-like" evidence="18">
    <location>
        <begin position="204"/>
        <end position="359"/>
    </location>
</feature>
<dbReference type="FunFam" id="3.20.20.70:FF:000196">
    <property type="entry name" value="S-adenosyl-L-methionine-dependent tRNA 4-demethylwyosine synthase"/>
    <property type="match status" value="1"/>
</dbReference>
<keyword evidence="9" id="KW-0547">Nucleotide-binding</keyword>
<evidence type="ECO:0000259" key="18">
    <source>
        <dbReference type="PROSITE" id="PS50902"/>
    </source>
</evidence>
<organism evidence="20 21">
    <name type="scientific">Arxiozyma heterogenica</name>
    <dbReference type="NCBI Taxonomy" id="278026"/>
    <lineage>
        <taxon>Eukaryota</taxon>
        <taxon>Fungi</taxon>
        <taxon>Dikarya</taxon>
        <taxon>Ascomycota</taxon>
        <taxon>Saccharomycotina</taxon>
        <taxon>Saccharomycetes</taxon>
        <taxon>Saccharomycetales</taxon>
        <taxon>Saccharomycetaceae</taxon>
        <taxon>Arxiozyma</taxon>
    </lineage>
</organism>
<dbReference type="PANTHER" id="PTHR13930">
    <property type="entry name" value="S-ADENOSYL-L-METHIONINE-DEPENDENT TRNA 4-DEMETHYLWYOSINE SYNTHASE"/>
    <property type="match status" value="1"/>
</dbReference>
<feature type="region of interest" description="Disordered" evidence="16">
    <location>
        <begin position="103"/>
        <end position="135"/>
    </location>
</feature>
<dbReference type="InterPro" id="IPR008254">
    <property type="entry name" value="Flavodoxin/NO_synth"/>
</dbReference>
<dbReference type="PROSITE" id="PS51918">
    <property type="entry name" value="RADICAL_SAM"/>
    <property type="match status" value="1"/>
</dbReference>
<dbReference type="Pfam" id="PF00258">
    <property type="entry name" value="Flavodoxin_1"/>
    <property type="match status" value="1"/>
</dbReference>
<evidence type="ECO:0000256" key="14">
    <source>
        <dbReference type="ARBA" id="ARBA00071388"/>
    </source>
</evidence>
<dbReference type="EC" id="4.1.3.44" evidence="4"/>
<dbReference type="Pfam" id="PF04055">
    <property type="entry name" value="Radical_SAM"/>
    <property type="match status" value="1"/>
</dbReference>
<evidence type="ECO:0000256" key="3">
    <source>
        <dbReference type="ARBA" id="ARBA00010115"/>
    </source>
</evidence>
<evidence type="ECO:0000256" key="2">
    <source>
        <dbReference type="ARBA" id="ARBA00004797"/>
    </source>
</evidence>
<evidence type="ECO:0000256" key="11">
    <source>
        <dbReference type="ARBA" id="ARBA00023014"/>
    </source>
</evidence>
<dbReference type="GO" id="GO:0031591">
    <property type="term" value="P:wybutosine biosynthetic process"/>
    <property type="evidence" value="ECO:0007669"/>
    <property type="project" value="TreeGrafter"/>
</dbReference>
<keyword evidence="11" id="KW-0411">Iron-sulfur</keyword>
<evidence type="ECO:0000313" key="21">
    <source>
        <dbReference type="Proteomes" id="UP001306508"/>
    </source>
</evidence>
<keyword evidence="12" id="KW-0456">Lyase</keyword>
<feature type="domain" description="Radical SAM core" evidence="19">
    <location>
        <begin position="469"/>
        <end position="719"/>
    </location>
</feature>
<dbReference type="Proteomes" id="UP001306508">
    <property type="component" value="Unassembled WGS sequence"/>
</dbReference>
<sequence length="814" mass="92229">MTFNNQTTATVIGFIGIYLYFGGRFSIALVLFFSYGILYTENKKLENADNKIKPAQEPLKTEKKKHVCMCGKNGGGCGGKSKSDTKKKGCCGGKGGCGGLKHGHNHTHSDSCARSEKNDENHSNTNSTQQNPKDVDELAVDFTGAFNTAENSHKPLKKLPKIVPKRIPKRFSAEKKKKSPTEKSDRLIKSALTVSNEKLLKSDIYIFYSSLQGATEKAARIVENELMKVTELEKKPILMNLDELDNIDDYFVDVPTENSLYVIVLPSYDVDCPLDYFLQTLEENFYDQRLDAYPLRKLVGYTVLGLGDSESWPEKFCYQAKKVDQFVAKLGGRRVFPVGKICMKTSGNGEIKSWANLFGEMLKEDEPILYEYDETVSDAYDESPDGESNSDNNDNEQLADVEDLAGSDSNKCSKNSYEIKQMVAKNSPTYKNLTKQGYKIIGSHSGVKICRWTKNELRGRGSCYKKSLFNISSSRCMELTPSLACSSKCVFCWRHGTNPVSKNWRWEIDEPEDILESALNAHYSMIKQMRGVPGVMADRFANAFKVAHCALSLVGEPILYPHINKFIELLHEKEISSFLVCNAQHPEALRNIGKVTQLYVSIDAPTKQELKKVDRPLYKDFWERMIECLDIIKTVQSHQRTVFRLTLVKGFNMGDISSYSDLVERGLPCFIEVKGATFSGASKNDVNSLTMQNIPYNEECKKFVEDFVAELQRRRLPYELAAEHAHSNCILIANSRFKINGEWHTHIAFDKFFELLKKSDDFTYMDYLEKTPEWALYGNGGFAPGNERVIRKEEKLKKKLLKEQQGSLKSQETH</sequence>
<evidence type="ECO:0000256" key="5">
    <source>
        <dbReference type="ARBA" id="ARBA00022485"/>
    </source>
</evidence>
<comment type="similarity">
    <text evidence="3">Belongs to the TYW1 family.</text>
</comment>
<name>A0AAN7W564_9SACH</name>
<evidence type="ECO:0000256" key="7">
    <source>
        <dbReference type="ARBA" id="ARBA00022694"/>
    </source>
</evidence>
<accession>A0AAN7W564</accession>